<gene>
    <name evidence="1" type="ORF">EJB05_35924</name>
</gene>
<reference evidence="1 2" key="1">
    <citation type="journal article" date="2019" name="Sci. Rep.">
        <title>A high-quality genome of Eragrostis curvula grass provides insights into Poaceae evolution and supports new strategies to enhance forage quality.</title>
        <authorList>
            <person name="Carballo J."/>
            <person name="Santos B.A.C.M."/>
            <person name="Zappacosta D."/>
            <person name="Garbus I."/>
            <person name="Selva J.P."/>
            <person name="Gallo C.A."/>
            <person name="Diaz A."/>
            <person name="Albertini E."/>
            <person name="Caccamo M."/>
            <person name="Echenique V."/>
        </authorList>
    </citation>
    <scope>NUCLEOTIDE SEQUENCE [LARGE SCALE GENOMIC DNA]</scope>
    <source>
        <strain evidence="2">cv. Victoria</strain>
        <tissue evidence="1">Leaf</tissue>
    </source>
</reference>
<proteinExistence type="predicted"/>
<keyword evidence="2" id="KW-1185">Reference proteome</keyword>
<comment type="caution">
    <text evidence="1">The sequence shown here is derived from an EMBL/GenBank/DDBJ whole genome shotgun (WGS) entry which is preliminary data.</text>
</comment>
<organism evidence="1 2">
    <name type="scientific">Eragrostis curvula</name>
    <name type="common">weeping love grass</name>
    <dbReference type="NCBI Taxonomy" id="38414"/>
    <lineage>
        <taxon>Eukaryota</taxon>
        <taxon>Viridiplantae</taxon>
        <taxon>Streptophyta</taxon>
        <taxon>Embryophyta</taxon>
        <taxon>Tracheophyta</taxon>
        <taxon>Spermatophyta</taxon>
        <taxon>Magnoliopsida</taxon>
        <taxon>Liliopsida</taxon>
        <taxon>Poales</taxon>
        <taxon>Poaceae</taxon>
        <taxon>PACMAD clade</taxon>
        <taxon>Chloridoideae</taxon>
        <taxon>Eragrostideae</taxon>
        <taxon>Eragrostidinae</taxon>
        <taxon>Eragrostis</taxon>
    </lineage>
</organism>
<dbReference type="Proteomes" id="UP000324897">
    <property type="component" value="Chromosome 7"/>
</dbReference>
<accession>A0A5J9U806</accession>
<dbReference type="EMBL" id="RWGY01000029">
    <property type="protein sequence ID" value="TVU19753.1"/>
    <property type="molecule type" value="Genomic_DNA"/>
</dbReference>
<evidence type="ECO:0000313" key="1">
    <source>
        <dbReference type="EMBL" id="TVU19753.1"/>
    </source>
</evidence>
<feature type="non-terminal residue" evidence="1">
    <location>
        <position position="1"/>
    </location>
</feature>
<sequence length="203" mass="23698">MMSSGRIVVIKIDPDAVVRQSNRVSYEFRLAMVDSMFQLLTIYDGSVGELQKLCDNAKNVDMTKPSHSVKFIEWNDKDIIASGGRGFIYFWHYKRAKFERSKVDFVVKARDIYSEHLFYKKKLLPQVDGHAALERYRTRQVEHQRNNDEAISSLVEALVLLQRRKAYAEHLVDKGLWKIQQGEEMSIRELLEEIKEALTTIDE</sequence>
<protein>
    <submittedName>
        <fullName evidence="1">Uncharacterized protein</fullName>
    </submittedName>
</protein>
<name>A0A5J9U806_9POAL</name>
<dbReference type="AlphaFoldDB" id="A0A5J9U806"/>
<dbReference type="Gramene" id="TVU19753">
    <property type="protein sequence ID" value="TVU19753"/>
    <property type="gene ID" value="EJB05_35924"/>
</dbReference>
<evidence type="ECO:0000313" key="2">
    <source>
        <dbReference type="Proteomes" id="UP000324897"/>
    </source>
</evidence>